<accession>A0A6C0CM48</accession>
<proteinExistence type="predicted"/>
<dbReference type="InterPro" id="IPR027417">
    <property type="entry name" value="P-loop_NTPase"/>
</dbReference>
<evidence type="ECO:0000313" key="4">
    <source>
        <dbReference type="EMBL" id="QHT05531.1"/>
    </source>
</evidence>
<organism evidence="4">
    <name type="scientific">viral metagenome</name>
    <dbReference type="NCBI Taxonomy" id="1070528"/>
    <lineage>
        <taxon>unclassified sequences</taxon>
        <taxon>metagenomes</taxon>
        <taxon>organismal metagenomes</taxon>
    </lineage>
</organism>
<name>A0A6C0CM48_9ZZZZ</name>
<evidence type="ECO:0000256" key="1">
    <source>
        <dbReference type="ARBA" id="ARBA00022705"/>
    </source>
</evidence>
<evidence type="ECO:0000256" key="2">
    <source>
        <dbReference type="ARBA" id="ARBA00022741"/>
    </source>
</evidence>
<keyword evidence="3" id="KW-0067">ATP-binding</keyword>
<dbReference type="GO" id="GO:0006281">
    <property type="term" value="P:DNA repair"/>
    <property type="evidence" value="ECO:0007669"/>
    <property type="project" value="TreeGrafter"/>
</dbReference>
<evidence type="ECO:0008006" key="5">
    <source>
        <dbReference type="Google" id="ProtNLM"/>
    </source>
</evidence>
<evidence type="ECO:0000256" key="3">
    <source>
        <dbReference type="ARBA" id="ARBA00022840"/>
    </source>
</evidence>
<keyword evidence="1" id="KW-0235">DNA replication</keyword>
<dbReference type="EMBL" id="MN739456">
    <property type="protein sequence ID" value="QHT05531.1"/>
    <property type="molecule type" value="Genomic_DNA"/>
</dbReference>
<dbReference type="AlphaFoldDB" id="A0A6C0CM48"/>
<dbReference type="PANTHER" id="PTHR11669:SF20">
    <property type="entry name" value="REPLICATION FACTOR C SUBUNIT 4"/>
    <property type="match status" value="1"/>
</dbReference>
<dbReference type="GO" id="GO:0003689">
    <property type="term" value="F:DNA clamp loader activity"/>
    <property type="evidence" value="ECO:0007669"/>
    <property type="project" value="TreeGrafter"/>
</dbReference>
<dbReference type="GO" id="GO:0005524">
    <property type="term" value="F:ATP binding"/>
    <property type="evidence" value="ECO:0007669"/>
    <property type="project" value="UniProtKB-KW"/>
</dbReference>
<dbReference type="Gene3D" id="3.40.50.300">
    <property type="entry name" value="P-loop containing nucleotide triphosphate hydrolases"/>
    <property type="match status" value="1"/>
</dbReference>
<dbReference type="SUPFAM" id="SSF52540">
    <property type="entry name" value="P-loop containing nucleoside triphosphate hydrolases"/>
    <property type="match status" value="1"/>
</dbReference>
<dbReference type="GO" id="GO:0006261">
    <property type="term" value="P:DNA-templated DNA replication"/>
    <property type="evidence" value="ECO:0007669"/>
    <property type="project" value="TreeGrafter"/>
</dbReference>
<protein>
    <recommendedName>
        <fullName evidence="5">DNA polymerase III delta N-terminal domain-containing protein</fullName>
    </recommendedName>
</protein>
<sequence>MNEQLIYAKLESFHKNNRIPHTIFYGSVASNKETILVKFLKMIYKSDHIFTENTMFVNCAHGKGIRFIREEIKFFAKTNSQPGISFKSIILLNADHLTIDAQSALRRCIEQYSENTRFFIVVENKNKLLNPILSRFCEIYVPDNIHRNIYNNLNIENNQKMDKILEAYTYKNTKITQQDMVGTSTTLYSMGYSCFDLMEWVKKQDTWTELQKANIGMYFHKIRAEFRSEKLLLLVLLSFIRDYPDCDLKTMSFM</sequence>
<keyword evidence="2" id="KW-0547">Nucleotide-binding</keyword>
<reference evidence="4" key="1">
    <citation type="journal article" date="2020" name="Nature">
        <title>Giant virus diversity and host interactions through global metagenomics.</title>
        <authorList>
            <person name="Schulz F."/>
            <person name="Roux S."/>
            <person name="Paez-Espino D."/>
            <person name="Jungbluth S."/>
            <person name="Walsh D.A."/>
            <person name="Denef V.J."/>
            <person name="McMahon K.D."/>
            <person name="Konstantinidis K.T."/>
            <person name="Eloe-Fadrosh E.A."/>
            <person name="Kyrpides N.C."/>
            <person name="Woyke T."/>
        </authorList>
    </citation>
    <scope>NUCLEOTIDE SEQUENCE</scope>
    <source>
        <strain evidence="4">GVMAG-M-3300021375-17</strain>
    </source>
</reference>
<dbReference type="PANTHER" id="PTHR11669">
    <property type="entry name" value="REPLICATION FACTOR C / DNA POLYMERASE III GAMMA-TAU SUBUNIT"/>
    <property type="match status" value="1"/>
</dbReference>
<dbReference type="InterPro" id="IPR050238">
    <property type="entry name" value="DNA_Rep/Repair_Clamp_Loader"/>
</dbReference>
<dbReference type="GO" id="GO:0005663">
    <property type="term" value="C:DNA replication factor C complex"/>
    <property type="evidence" value="ECO:0007669"/>
    <property type="project" value="TreeGrafter"/>
</dbReference>